<dbReference type="Gene3D" id="2.170.150.40">
    <property type="entry name" value="Domain of unknown function (DUF427)"/>
    <property type="match status" value="1"/>
</dbReference>
<accession>A0ABX0GA81</accession>
<dbReference type="InterPro" id="IPR038694">
    <property type="entry name" value="DUF427_sf"/>
</dbReference>
<sequence length="113" mass="12436">MADHIRIARVEGPVTVRAGTTLLGTSARALELREGSYPPVIYVPREDIDMTRLMRTDHATSCPWKGKASYYSIKGDAGMLANAVWSYETPKPDVAEIAGHLAFYPDRVTVTRG</sequence>
<dbReference type="Proteomes" id="UP001515660">
    <property type="component" value="Unassembled WGS sequence"/>
</dbReference>
<dbReference type="RefSeq" id="WP_166404199.1">
    <property type="nucleotide sequence ID" value="NZ_JAANHS010000017.1"/>
</dbReference>
<dbReference type="EMBL" id="JAANHS010000017">
    <property type="protein sequence ID" value="NHB78189.1"/>
    <property type="molecule type" value="Genomic_DNA"/>
</dbReference>
<dbReference type="InterPro" id="IPR007361">
    <property type="entry name" value="DUF427"/>
</dbReference>
<comment type="caution">
    <text evidence="2">The sequence shown here is derived from an EMBL/GenBank/DDBJ whole genome shotgun (WGS) entry which is preliminary data.</text>
</comment>
<protein>
    <submittedName>
        <fullName evidence="2">DUF427 domain-containing protein</fullName>
    </submittedName>
</protein>
<evidence type="ECO:0000313" key="3">
    <source>
        <dbReference type="Proteomes" id="UP001515660"/>
    </source>
</evidence>
<organism evidence="2 3">
    <name type="scientific">Rhodobacter calidifons</name>
    <dbReference type="NCBI Taxonomy" id="2715277"/>
    <lineage>
        <taxon>Bacteria</taxon>
        <taxon>Pseudomonadati</taxon>
        <taxon>Pseudomonadota</taxon>
        <taxon>Alphaproteobacteria</taxon>
        <taxon>Rhodobacterales</taxon>
        <taxon>Rhodobacter group</taxon>
        <taxon>Rhodobacter</taxon>
    </lineage>
</organism>
<dbReference type="PANTHER" id="PTHR34310:SF9">
    <property type="entry name" value="BLR5716 PROTEIN"/>
    <property type="match status" value="1"/>
</dbReference>
<name>A0ABX0GA81_9RHOB</name>
<gene>
    <name evidence="2" type="ORF">G8O29_15825</name>
</gene>
<proteinExistence type="predicted"/>
<keyword evidence="3" id="KW-1185">Reference proteome</keyword>
<reference evidence="2 3" key="1">
    <citation type="journal article" date="2022" name="Microorganisms">
        <title>Genome Sequence and Characterization of a Xanthorhodopsin-Containing, Aerobic Anoxygenic Phototrophic Rhodobacter Species, Isolated from Mesophilic Conditions at Yellowstone National Park.</title>
        <authorList>
            <person name="Kyndt J.A."/>
            <person name="Robertson S."/>
            <person name="Shoffstall I.B."/>
            <person name="Ramaley R.F."/>
            <person name="Meyer T.E."/>
        </authorList>
    </citation>
    <scope>NUCLEOTIDE SEQUENCE [LARGE SCALE GENOMIC DNA]</scope>
    <source>
        <strain evidence="2 3">M37P</strain>
    </source>
</reference>
<evidence type="ECO:0000313" key="2">
    <source>
        <dbReference type="EMBL" id="NHB78189.1"/>
    </source>
</evidence>
<dbReference type="Pfam" id="PF04248">
    <property type="entry name" value="NTP_transf_9"/>
    <property type="match status" value="1"/>
</dbReference>
<evidence type="ECO:0000259" key="1">
    <source>
        <dbReference type="Pfam" id="PF04248"/>
    </source>
</evidence>
<feature type="domain" description="DUF427" evidence="1">
    <location>
        <begin position="14"/>
        <end position="106"/>
    </location>
</feature>
<dbReference type="PANTHER" id="PTHR34310">
    <property type="entry name" value="DUF427 DOMAIN PROTEIN (AFU_ORTHOLOGUE AFUA_3G02220)"/>
    <property type="match status" value="1"/>
</dbReference>